<evidence type="ECO:0000313" key="8">
    <source>
        <dbReference type="Proteomes" id="UP000800036"/>
    </source>
</evidence>
<evidence type="ECO:0000256" key="5">
    <source>
        <dbReference type="ARBA" id="ARBA00023136"/>
    </source>
</evidence>
<dbReference type="InterPro" id="IPR011701">
    <property type="entry name" value="MFS"/>
</dbReference>
<feature type="transmembrane region" description="Helical" evidence="6">
    <location>
        <begin position="308"/>
        <end position="326"/>
    </location>
</feature>
<feature type="transmembrane region" description="Helical" evidence="6">
    <location>
        <begin position="363"/>
        <end position="383"/>
    </location>
</feature>
<dbReference type="EMBL" id="ML976710">
    <property type="protein sequence ID" value="KAF1969417.1"/>
    <property type="molecule type" value="Genomic_DNA"/>
</dbReference>
<feature type="transmembrane region" description="Helical" evidence="6">
    <location>
        <begin position="395"/>
        <end position="414"/>
    </location>
</feature>
<feature type="transmembrane region" description="Helical" evidence="6">
    <location>
        <begin position="426"/>
        <end position="446"/>
    </location>
</feature>
<dbReference type="Gene3D" id="1.20.1250.20">
    <property type="entry name" value="MFS general substrate transporter like domains"/>
    <property type="match status" value="1"/>
</dbReference>
<dbReference type="AlphaFoldDB" id="A0A6A5V7X9"/>
<keyword evidence="8" id="KW-1185">Reference proteome</keyword>
<dbReference type="Proteomes" id="UP000800036">
    <property type="component" value="Unassembled WGS sequence"/>
</dbReference>
<evidence type="ECO:0000313" key="7">
    <source>
        <dbReference type="EMBL" id="KAF1969417.1"/>
    </source>
</evidence>
<evidence type="ECO:0000256" key="4">
    <source>
        <dbReference type="ARBA" id="ARBA00022989"/>
    </source>
</evidence>
<dbReference type="InterPro" id="IPR036259">
    <property type="entry name" value="MFS_trans_sf"/>
</dbReference>
<feature type="transmembrane region" description="Helical" evidence="6">
    <location>
        <begin position="198"/>
        <end position="221"/>
    </location>
</feature>
<feature type="transmembrane region" description="Helical" evidence="6">
    <location>
        <begin position="268"/>
        <end position="288"/>
    </location>
</feature>
<dbReference type="Pfam" id="PF07690">
    <property type="entry name" value="MFS_1"/>
    <property type="match status" value="1"/>
</dbReference>
<sequence length="480" mass="51771">MLTPDVEKSSVAVDSAATDTGASFDRTAEARLLRKLDLRVLPVLWLLFLVCFIDRSNIGNAKIAGMEEELELKGQRYNIAVFVFNIGYLVAGVPLSVVVKRYGPRSLGVMMGCWGITVIGCGLTRSWAGLVVCRLLEGMAESAYVPGAAYVIGSYYKKNEFLKRYVIFFSAGICSGAVNGFIATLIEKMDGAAGYQAWRWIFIIEGCITVLISLISTFFIVPFPKDSTFLSPPDKQLLIARLKQDGTEAPTDPLTPSRMLSHLRDWKIWVAIIMYIGAVENANSITGFQPTILKGIEYKATGAQVRTIPVYLVAAVYSITLAHIAASLNRRFPFALLGFCTILTGLAIELAQPKAPGGRYAGLFFMTAGAYLAMPLSVVWLAVNVDKGYKRSVALGAIVCFGNAGAFVGTNVFLKREEPRFRTGFGTGMGLCCMGMVAACVFYGGLVEGNRRRDGRGGVGGEGGGAGGVDGEKEGFRYSL</sequence>
<dbReference type="PANTHER" id="PTHR43791:SF52">
    <property type="entry name" value="TRANSPORTER, PUTATIVE (AFU_ORTHOLOGUE AFUA_1G11820)-RELATED"/>
    <property type="match status" value="1"/>
</dbReference>
<protein>
    <submittedName>
        <fullName evidence="7">MFS general substrate transporter</fullName>
    </submittedName>
</protein>
<evidence type="ECO:0000256" key="6">
    <source>
        <dbReference type="SAM" id="Phobius"/>
    </source>
</evidence>
<gene>
    <name evidence="7" type="ORF">BU23DRAFT_653201</name>
</gene>
<feature type="transmembrane region" description="Helical" evidence="6">
    <location>
        <begin position="40"/>
        <end position="58"/>
    </location>
</feature>
<reference evidence="7" key="1">
    <citation type="journal article" date="2020" name="Stud. Mycol.">
        <title>101 Dothideomycetes genomes: a test case for predicting lifestyles and emergence of pathogens.</title>
        <authorList>
            <person name="Haridas S."/>
            <person name="Albert R."/>
            <person name="Binder M."/>
            <person name="Bloem J."/>
            <person name="Labutti K."/>
            <person name="Salamov A."/>
            <person name="Andreopoulos B."/>
            <person name="Baker S."/>
            <person name="Barry K."/>
            <person name="Bills G."/>
            <person name="Bluhm B."/>
            <person name="Cannon C."/>
            <person name="Castanera R."/>
            <person name="Culley D."/>
            <person name="Daum C."/>
            <person name="Ezra D."/>
            <person name="Gonzalez J."/>
            <person name="Henrissat B."/>
            <person name="Kuo A."/>
            <person name="Liang C."/>
            <person name="Lipzen A."/>
            <person name="Lutzoni F."/>
            <person name="Magnuson J."/>
            <person name="Mondo S."/>
            <person name="Nolan M."/>
            <person name="Ohm R."/>
            <person name="Pangilinan J."/>
            <person name="Park H.-J."/>
            <person name="Ramirez L."/>
            <person name="Alfaro M."/>
            <person name="Sun H."/>
            <person name="Tritt A."/>
            <person name="Yoshinaga Y."/>
            <person name="Zwiers L.-H."/>
            <person name="Turgeon B."/>
            <person name="Goodwin S."/>
            <person name="Spatafora J."/>
            <person name="Crous P."/>
            <person name="Grigoriev I."/>
        </authorList>
    </citation>
    <scope>NUCLEOTIDE SEQUENCE</scope>
    <source>
        <strain evidence="7">CBS 107.79</strain>
    </source>
</reference>
<evidence type="ECO:0000256" key="1">
    <source>
        <dbReference type="ARBA" id="ARBA00004141"/>
    </source>
</evidence>
<dbReference type="GO" id="GO:0016020">
    <property type="term" value="C:membrane"/>
    <property type="evidence" value="ECO:0007669"/>
    <property type="project" value="UniProtKB-SubCell"/>
</dbReference>
<dbReference type="GO" id="GO:0022857">
    <property type="term" value="F:transmembrane transporter activity"/>
    <property type="evidence" value="ECO:0007669"/>
    <property type="project" value="InterPro"/>
</dbReference>
<evidence type="ECO:0000256" key="2">
    <source>
        <dbReference type="ARBA" id="ARBA00022448"/>
    </source>
</evidence>
<proteinExistence type="predicted"/>
<feature type="transmembrane region" description="Helical" evidence="6">
    <location>
        <begin position="106"/>
        <end position="128"/>
    </location>
</feature>
<dbReference type="FunFam" id="1.20.1250.20:FF:000013">
    <property type="entry name" value="MFS general substrate transporter"/>
    <property type="match status" value="1"/>
</dbReference>
<feature type="transmembrane region" description="Helical" evidence="6">
    <location>
        <begin position="332"/>
        <end position="351"/>
    </location>
</feature>
<feature type="transmembrane region" description="Helical" evidence="6">
    <location>
        <begin position="165"/>
        <end position="186"/>
    </location>
</feature>
<dbReference type="OrthoDB" id="310895at2759"/>
<feature type="transmembrane region" description="Helical" evidence="6">
    <location>
        <begin position="78"/>
        <end position="99"/>
    </location>
</feature>
<organism evidence="7 8">
    <name type="scientific">Bimuria novae-zelandiae CBS 107.79</name>
    <dbReference type="NCBI Taxonomy" id="1447943"/>
    <lineage>
        <taxon>Eukaryota</taxon>
        <taxon>Fungi</taxon>
        <taxon>Dikarya</taxon>
        <taxon>Ascomycota</taxon>
        <taxon>Pezizomycotina</taxon>
        <taxon>Dothideomycetes</taxon>
        <taxon>Pleosporomycetidae</taxon>
        <taxon>Pleosporales</taxon>
        <taxon>Massarineae</taxon>
        <taxon>Didymosphaeriaceae</taxon>
        <taxon>Bimuria</taxon>
    </lineage>
</organism>
<accession>A0A6A5V7X9</accession>
<keyword evidence="4 6" id="KW-1133">Transmembrane helix</keyword>
<keyword evidence="2" id="KW-0813">Transport</keyword>
<dbReference type="PANTHER" id="PTHR43791">
    <property type="entry name" value="PERMEASE-RELATED"/>
    <property type="match status" value="1"/>
</dbReference>
<name>A0A6A5V7X9_9PLEO</name>
<evidence type="ECO:0000256" key="3">
    <source>
        <dbReference type="ARBA" id="ARBA00022692"/>
    </source>
</evidence>
<comment type="subcellular location">
    <subcellularLocation>
        <location evidence="1">Membrane</location>
        <topology evidence="1">Multi-pass membrane protein</topology>
    </subcellularLocation>
</comment>
<dbReference type="SUPFAM" id="SSF103473">
    <property type="entry name" value="MFS general substrate transporter"/>
    <property type="match status" value="1"/>
</dbReference>
<keyword evidence="3 6" id="KW-0812">Transmembrane</keyword>
<keyword evidence="5 6" id="KW-0472">Membrane</keyword>